<proteinExistence type="predicted"/>
<evidence type="ECO:0000256" key="1">
    <source>
        <dbReference type="SAM" id="MobiDB-lite"/>
    </source>
</evidence>
<evidence type="ECO:0000313" key="3">
    <source>
        <dbReference type="EMBL" id="ORB54008.1"/>
    </source>
</evidence>
<dbReference type="InterPro" id="IPR006311">
    <property type="entry name" value="TAT_signal"/>
</dbReference>
<reference evidence="3 4" key="1">
    <citation type="submission" date="2016-12" db="EMBL/GenBank/DDBJ databases">
        <title>The new phylogeny of genus Mycobacterium.</title>
        <authorList>
            <person name="Tortoli E."/>
            <person name="Trovato A."/>
            <person name="Cirillo D.M."/>
        </authorList>
    </citation>
    <scope>NUCLEOTIDE SEQUENCE [LARGE SCALE GENOMIC DNA]</scope>
    <source>
        <strain evidence="3 4">DSM 44223</strain>
    </source>
</reference>
<feature type="region of interest" description="Disordered" evidence="1">
    <location>
        <begin position="60"/>
        <end position="96"/>
    </location>
</feature>
<dbReference type="Proteomes" id="UP000192534">
    <property type="component" value="Unassembled WGS sequence"/>
</dbReference>
<feature type="chain" id="PRO_5038902206" evidence="2">
    <location>
        <begin position="39"/>
        <end position="128"/>
    </location>
</feature>
<feature type="signal peptide" evidence="2">
    <location>
        <begin position="1"/>
        <end position="38"/>
    </location>
</feature>
<keyword evidence="4" id="KW-1185">Reference proteome</keyword>
<dbReference type="OrthoDB" id="4729274at2"/>
<name>A0A1X0IXQ5_MYCRH</name>
<sequence>MAISSSVGRRILLAGGFSITIAAAPAVAFFAAPSGAPAGPVMACPAGESEDLYTDQCIPELVPNQPGGNYPTTSSGGGNVTYSTPGDSSSLPEVQGIPCTGANTGQCIGLQENQVPAVSPHSSISSSP</sequence>
<dbReference type="AlphaFoldDB" id="A0A1X0IXQ5"/>
<accession>A0A1X0IXQ5</accession>
<dbReference type="EMBL" id="MVIH01000004">
    <property type="protein sequence ID" value="ORB54008.1"/>
    <property type="molecule type" value="Genomic_DNA"/>
</dbReference>
<protein>
    <submittedName>
        <fullName evidence="3">Intersectin-EH binding protein Ibp1</fullName>
    </submittedName>
</protein>
<gene>
    <name evidence="3" type="ORF">BST42_11565</name>
</gene>
<evidence type="ECO:0000313" key="4">
    <source>
        <dbReference type="Proteomes" id="UP000192534"/>
    </source>
</evidence>
<evidence type="ECO:0000256" key="2">
    <source>
        <dbReference type="SAM" id="SignalP"/>
    </source>
</evidence>
<feature type="compositionally biased region" description="Polar residues" evidence="1">
    <location>
        <begin position="66"/>
        <end position="92"/>
    </location>
</feature>
<comment type="caution">
    <text evidence="3">The sequence shown here is derived from an EMBL/GenBank/DDBJ whole genome shotgun (WGS) entry which is preliminary data.</text>
</comment>
<keyword evidence="2" id="KW-0732">Signal</keyword>
<organism evidence="3 4">
    <name type="scientific">Mycolicibacterium rhodesiae</name>
    <name type="common">Mycobacterium rhodesiae</name>
    <dbReference type="NCBI Taxonomy" id="36814"/>
    <lineage>
        <taxon>Bacteria</taxon>
        <taxon>Bacillati</taxon>
        <taxon>Actinomycetota</taxon>
        <taxon>Actinomycetes</taxon>
        <taxon>Mycobacteriales</taxon>
        <taxon>Mycobacteriaceae</taxon>
        <taxon>Mycolicibacterium</taxon>
    </lineage>
</organism>
<dbReference type="RefSeq" id="WP_083118705.1">
    <property type="nucleotide sequence ID" value="NZ_JACKUO010000028.1"/>
</dbReference>
<dbReference type="PROSITE" id="PS51318">
    <property type="entry name" value="TAT"/>
    <property type="match status" value="1"/>
</dbReference>